<evidence type="ECO:0000313" key="2">
    <source>
        <dbReference type="EMBL" id="KIL65084.1"/>
    </source>
</evidence>
<dbReference type="InterPro" id="IPR044053">
    <property type="entry name" value="AsaB-like"/>
</dbReference>
<dbReference type="PANTHER" id="PTHR34598:SF3">
    <property type="entry name" value="OXIDOREDUCTASE AN1597"/>
    <property type="match status" value="1"/>
</dbReference>
<dbReference type="STRING" id="946122.A0A0C2TE42"/>
<dbReference type="Proteomes" id="UP000054549">
    <property type="component" value="Unassembled WGS sequence"/>
</dbReference>
<dbReference type="HOGENOM" id="CLU_042688_1_1_1"/>
<dbReference type="AlphaFoldDB" id="A0A0C2TE42"/>
<accession>A0A0C2TE42</accession>
<evidence type="ECO:0008006" key="4">
    <source>
        <dbReference type="Google" id="ProtNLM"/>
    </source>
</evidence>
<comment type="similarity">
    <text evidence="1">Belongs to the asaB hydroxylase/desaturase family.</text>
</comment>
<name>A0A0C2TE42_AMAMK</name>
<evidence type="ECO:0000313" key="3">
    <source>
        <dbReference type="Proteomes" id="UP000054549"/>
    </source>
</evidence>
<keyword evidence="3" id="KW-1185">Reference proteome</keyword>
<dbReference type="EMBL" id="KN818244">
    <property type="protein sequence ID" value="KIL65084.1"/>
    <property type="molecule type" value="Genomic_DNA"/>
</dbReference>
<dbReference type="PANTHER" id="PTHR34598">
    <property type="entry name" value="BLL6449 PROTEIN"/>
    <property type="match status" value="1"/>
</dbReference>
<evidence type="ECO:0000256" key="1">
    <source>
        <dbReference type="ARBA" id="ARBA00023604"/>
    </source>
</evidence>
<dbReference type="GO" id="GO:0016491">
    <property type="term" value="F:oxidoreductase activity"/>
    <property type="evidence" value="ECO:0007669"/>
    <property type="project" value="InterPro"/>
</dbReference>
<dbReference type="NCBIfam" id="NF041278">
    <property type="entry name" value="CmcJ_NvfI_EfuI"/>
    <property type="match status" value="1"/>
</dbReference>
<proteinExistence type="inferred from homology"/>
<gene>
    <name evidence="2" type="ORF">M378DRAFT_541863</name>
</gene>
<dbReference type="OrthoDB" id="412788at2759"/>
<sequence>MSDQISSVRATICYGVKPPDGSPAYTTVNVNPATGQRDRNYTFESKAVEIENLRGREGTVSLDTAGFQFGVRPSKHKSFTNDEEVKKEYYPECEELVKELTGATKVVIFDHTIRRVRPGELDDSPEKRQPVPMAHVDQTAAASVARVRKHVSPDEADELLKQRFQIINLWRPIEVPALEWPLALCDYRSVDQQNDMFPVKLIYPGGEGETLSIRYNPNHRWKYVRAMAPEEFVLIKSFDSVQDGSVAVFTPHTAFEDPTTPRGVSHRQSIELRTLVFYV</sequence>
<protein>
    <recommendedName>
        <fullName evidence="4">Methyltransferase</fullName>
    </recommendedName>
</protein>
<reference evidence="2 3" key="1">
    <citation type="submission" date="2014-04" db="EMBL/GenBank/DDBJ databases">
        <title>Evolutionary Origins and Diversification of the Mycorrhizal Mutualists.</title>
        <authorList>
            <consortium name="DOE Joint Genome Institute"/>
            <consortium name="Mycorrhizal Genomics Consortium"/>
            <person name="Kohler A."/>
            <person name="Kuo A."/>
            <person name="Nagy L.G."/>
            <person name="Floudas D."/>
            <person name="Copeland A."/>
            <person name="Barry K.W."/>
            <person name="Cichocki N."/>
            <person name="Veneault-Fourrey C."/>
            <person name="LaButti K."/>
            <person name="Lindquist E.A."/>
            <person name="Lipzen A."/>
            <person name="Lundell T."/>
            <person name="Morin E."/>
            <person name="Murat C."/>
            <person name="Riley R."/>
            <person name="Ohm R."/>
            <person name="Sun H."/>
            <person name="Tunlid A."/>
            <person name="Henrissat B."/>
            <person name="Grigoriev I.V."/>
            <person name="Hibbett D.S."/>
            <person name="Martin F."/>
        </authorList>
    </citation>
    <scope>NUCLEOTIDE SEQUENCE [LARGE SCALE GENOMIC DNA]</scope>
    <source>
        <strain evidence="2 3">Koide BX008</strain>
    </source>
</reference>
<dbReference type="InParanoid" id="A0A0C2TE42"/>
<organism evidence="2 3">
    <name type="scientific">Amanita muscaria (strain Koide BX008)</name>
    <dbReference type="NCBI Taxonomy" id="946122"/>
    <lineage>
        <taxon>Eukaryota</taxon>
        <taxon>Fungi</taxon>
        <taxon>Dikarya</taxon>
        <taxon>Basidiomycota</taxon>
        <taxon>Agaricomycotina</taxon>
        <taxon>Agaricomycetes</taxon>
        <taxon>Agaricomycetidae</taxon>
        <taxon>Agaricales</taxon>
        <taxon>Pluteineae</taxon>
        <taxon>Amanitaceae</taxon>
        <taxon>Amanita</taxon>
    </lineage>
</organism>